<sequence>MSLRKSAMKYKYKYKYNVDRITLSRYVQNKYKLTKFDETGSQYKAQVFTLEEEKVLVDYLLECSKMHYGLSKVSAMKLASDYAIANHKNIPESWIKNKSTGKDWFRGFLKRNTQLSLRTPEATSLSRATSFNRKNVQDFFDNLREVIENYNFEPQNIYSCDETGCTTVQKCPKVVAGKQCRQVG</sequence>
<gene>
    <name evidence="1" type="ORF">MEUPH1_LOCUS10855</name>
</gene>
<organism evidence="1 2">
    <name type="scientific">Macrosiphum euphorbiae</name>
    <name type="common">potato aphid</name>
    <dbReference type="NCBI Taxonomy" id="13131"/>
    <lineage>
        <taxon>Eukaryota</taxon>
        <taxon>Metazoa</taxon>
        <taxon>Ecdysozoa</taxon>
        <taxon>Arthropoda</taxon>
        <taxon>Hexapoda</taxon>
        <taxon>Insecta</taxon>
        <taxon>Pterygota</taxon>
        <taxon>Neoptera</taxon>
        <taxon>Paraneoptera</taxon>
        <taxon>Hemiptera</taxon>
        <taxon>Sternorrhyncha</taxon>
        <taxon>Aphidomorpha</taxon>
        <taxon>Aphidoidea</taxon>
        <taxon>Aphididae</taxon>
        <taxon>Macrosiphini</taxon>
        <taxon>Macrosiphum</taxon>
    </lineage>
</organism>
<reference evidence="1 2" key="1">
    <citation type="submission" date="2023-01" db="EMBL/GenBank/DDBJ databases">
        <authorList>
            <person name="Whitehead M."/>
        </authorList>
    </citation>
    <scope>NUCLEOTIDE SEQUENCE [LARGE SCALE GENOMIC DNA]</scope>
</reference>
<proteinExistence type="predicted"/>
<evidence type="ECO:0000313" key="1">
    <source>
        <dbReference type="EMBL" id="CAI6354937.1"/>
    </source>
</evidence>
<dbReference type="AlphaFoldDB" id="A0AAV0WGK6"/>
<keyword evidence="2" id="KW-1185">Reference proteome</keyword>
<dbReference type="Proteomes" id="UP001160148">
    <property type="component" value="Unassembled WGS sequence"/>
</dbReference>
<accession>A0AAV0WGK6</accession>
<evidence type="ECO:0000313" key="2">
    <source>
        <dbReference type="Proteomes" id="UP001160148"/>
    </source>
</evidence>
<protein>
    <recommendedName>
        <fullName evidence="3">HTH CENPB-type domain-containing protein</fullName>
    </recommendedName>
</protein>
<name>A0AAV0WGK6_9HEMI</name>
<evidence type="ECO:0008006" key="3">
    <source>
        <dbReference type="Google" id="ProtNLM"/>
    </source>
</evidence>
<comment type="caution">
    <text evidence="1">The sequence shown here is derived from an EMBL/GenBank/DDBJ whole genome shotgun (WGS) entry which is preliminary data.</text>
</comment>
<dbReference type="EMBL" id="CARXXK010000002">
    <property type="protein sequence ID" value="CAI6354937.1"/>
    <property type="molecule type" value="Genomic_DNA"/>
</dbReference>